<dbReference type="EMBL" id="LAZR01000376">
    <property type="protein sequence ID" value="KKN71774.1"/>
    <property type="molecule type" value="Genomic_DNA"/>
</dbReference>
<feature type="transmembrane region" description="Helical" evidence="5">
    <location>
        <begin position="247"/>
        <end position="265"/>
    </location>
</feature>
<comment type="caution">
    <text evidence="6">The sequence shown here is derived from an EMBL/GenBank/DDBJ whole genome shotgun (WGS) entry which is preliminary data.</text>
</comment>
<accession>A0A0F9SY06</accession>
<organism evidence="6">
    <name type="scientific">marine sediment metagenome</name>
    <dbReference type="NCBI Taxonomy" id="412755"/>
    <lineage>
        <taxon>unclassified sequences</taxon>
        <taxon>metagenomes</taxon>
        <taxon>ecological metagenomes</taxon>
    </lineage>
</organism>
<reference evidence="6" key="1">
    <citation type="journal article" date="2015" name="Nature">
        <title>Complex archaea that bridge the gap between prokaryotes and eukaryotes.</title>
        <authorList>
            <person name="Spang A."/>
            <person name="Saw J.H."/>
            <person name="Jorgensen S.L."/>
            <person name="Zaremba-Niedzwiedzka K."/>
            <person name="Martijn J."/>
            <person name="Lind A.E."/>
            <person name="van Eijk R."/>
            <person name="Schleper C."/>
            <person name="Guy L."/>
            <person name="Ettema T.J."/>
        </authorList>
    </citation>
    <scope>NUCLEOTIDE SEQUENCE</scope>
</reference>
<dbReference type="InterPro" id="IPR002781">
    <property type="entry name" value="TM_pro_TauE-like"/>
</dbReference>
<keyword evidence="2 5" id="KW-0812">Transmembrane</keyword>
<dbReference type="PANTHER" id="PTHR43701">
    <property type="entry name" value="MEMBRANE TRANSPORTER PROTEIN MJ0441-RELATED"/>
    <property type="match status" value="1"/>
</dbReference>
<keyword evidence="4 5" id="KW-0472">Membrane</keyword>
<dbReference type="Pfam" id="PF01925">
    <property type="entry name" value="TauE"/>
    <property type="match status" value="1"/>
</dbReference>
<evidence type="ECO:0000256" key="4">
    <source>
        <dbReference type="ARBA" id="ARBA00023136"/>
    </source>
</evidence>
<feature type="transmembrane region" description="Helical" evidence="5">
    <location>
        <begin position="74"/>
        <end position="93"/>
    </location>
</feature>
<gene>
    <name evidence="6" type="ORF">LCGC14_0417340</name>
</gene>
<feature type="transmembrane region" description="Helical" evidence="5">
    <location>
        <begin position="113"/>
        <end position="131"/>
    </location>
</feature>
<feature type="transmembrane region" description="Helical" evidence="5">
    <location>
        <begin position="186"/>
        <end position="205"/>
    </location>
</feature>
<dbReference type="PANTHER" id="PTHR43701:SF2">
    <property type="entry name" value="MEMBRANE TRANSPORTER PROTEIN YJNA-RELATED"/>
    <property type="match status" value="1"/>
</dbReference>
<evidence type="ECO:0008006" key="7">
    <source>
        <dbReference type="Google" id="ProtNLM"/>
    </source>
</evidence>
<name>A0A0F9SY06_9ZZZZ</name>
<evidence type="ECO:0000256" key="1">
    <source>
        <dbReference type="ARBA" id="ARBA00004141"/>
    </source>
</evidence>
<feature type="transmembrane region" description="Helical" evidence="5">
    <location>
        <begin position="44"/>
        <end position="62"/>
    </location>
</feature>
<feature type="transmembrane region" description="Helical" evidence="5">
    <location>
        <begin position="217"/>
        <end position="235"/>
    </location>
</feature>
<protein>
    <recommendedName>
        <fullName evidence="7">Membrane transporter protein</fullName>
    </recommendedName>
</protein>
<evidence type="ECO:0000256" key="2">
    <source>
        <dbReference type="ARBA" id="ARBA00022692"/>
    </source>
</evidence>
<keyword evidence="3 5" id="KW-1133">Transmembrane helix</keyword>
<comment type="subcellular location">
    <subcellularLocation>
        <location evidence="1">Membrane</location>
        <topology evidence="1">Multi-pass membrane protein</topology>
    </subcellularLocation>
</comment>
<dbReference type="AlphaFoldDB" id="A0A0F9SY06"/>
<evidence type="ECO:0000313" key="6">
    <source>
        <dbReference type="EMBL" id="KKN71774.1"/>
    </source>
</evidence>
<feature type="transmembrane region" description="Helical" evidence="5">
    <location>
        <begin position="151"/>
        <end position="180"/>
    </location>
</feature>
<dbReference type="GO" id="GO:0016020">
    <property type="term" value="C:membrane"/>
    <property type="evidence" value="ECO:0007669"/>
    <property type="project" value="UniProtKB-SubCell"/>
</dbReference>
<dbReference type="InterPro" id="IPR051598">
    <property type="entry name" value="TSUP/Inactive_protease-like"/>
</dbReference>
<evidence type="ECO:0000256" key="5">
    <source>
        <dbReference type="SAM" id="Phobius"/>
    </source>
</evidence>
<proteinExistence type="predicted"/>
<feature type="transmembrane region" description="Helical" evidence="5">
    <location>
        <begin position="12"/>
        <end position="38"/>
    </location>
</feature>
<sequence length="266" mass="29059">MEILHIFGYVSALIIGISLGLIGGGGSILAVPVLAYLFSINEKAATAYSLFIVGASALVGGWQQHLKGYVDWRTAIVFGIPAIIGVTIVRHYVVPAMPDVLFQIEHFQFTRRMAMFGLFAILMIPAAYSMLKKEKTVLKTDQVAYNYPLILLEGMLVGSITGLIGAGGGFLIIPALVILANVEMKVAVGTSLVIIAIKSLMGFFLGDALTMEIDWKFLVVFTSLSFIGIFIGSYLSNFFDGKKLKKGFGYFILVMAAFIFYMEFFK</sequence>
<evidence type="ECO:0000256" key="3">
    <source>
        <dbReference type="ARBA" id="ARBA00022989"/>
    </source>
</evidence>